<dbReference type="Proteomes" id="UP000484885">
    <property type="component" value="Unassembled WGS sequence"/>
</dbReference>
<evidence type="ECO:0000256" key="2">
    <source>
        <dbReference type="ARBA" id="ARBA00022723"/>
    </source>
</evidence>
<keyword evidence="4" id="KW-0411">Iron-sulfur</keyword>
<dbReference type="GO" id="GO:0046872">
    <property type="term" value="F:metal ion binding"/>
    <property type="evidence" value="ECO:0007669"/>
    <property type="project" value="UniProtKB-KW"/>
</dbReference>
<reference evidence="6 7" key="1">
    <citation type="submission" date="2020-02" db="EMBL/GenBank/DDBJ databases">
        <authorList>
            <person name="Zhang X.-Y."/>
        </authorList>
    </citation>
    <scope>NUCLEOTIDE SEQUENCE [LARGE SCALE GENOMIC DNA]</scope>
    <source>
        <strain evidence="6 7">C33</strain>
    </source>
</reference>
<dbReference type="PROSITE" id="PS51296">
    <property type="entry name" value="RIESKE"/>
    <property type="match status" value="1"/>
</dbReference>
<evidence type="ECO:0000256" key="3">
    <source>
        <dbReference type="ARBA" id="ARBA00023004"/>
    </source>
</evidence>
<evidence type="ECO:0000313" key="7">
    <source>
        <dbReference type="Proteomes" id="UP000484885"/>
    </source>
</evidence>
<organism evidence="6 7">
    <name type="scientific">Wenzhouxiangella limi</name>
    <dbReference type="NCBI Taxonomy" id="2707351"/>
    <lineage>
        <taxon>Bacteria</taxon>
        <taxon>Pseudomonadati</taxon>
        <taxon>Pseudomonadota</taxon>
        <taxon>Gammaproteobacteria</taxon>
        <taxon>Chromatiales</taxon>
        <taxon>Wenzhouxiangellaceae</taxon>
        <taxon>Wenzhouxiangella</taxon>
    </lineage>
</organism>
<name>A0A845V529_9GAMM</name>
<dbReference type="InterPro" id="IPR017941">
    <property type="entry name" value="Rieske_2Fe-2S"/>
</dbReference>
<evidence type="ECO:0000313" key="6">
    <source>
        <dbReference type="EMBL" id="NDY95065.1"/>
    </source>
</evidence>
<keyword evidence="7" id="KW-1185">Reference proteome</keyword>
<evidence type="ECO:0000259" key="5">
    <source>
        <dbReference type="PROSITE" id="PS51296"/>
    </source>
</evidence>
<keyword evidence="3" id="KW-0408">Iron</keyword>
<dbReference type="Gene3D" id="2.102.10.10">
    <property type="entry name" value="Rieske [2Fe-2S] iron-sulphur domain"/>
    <property type="match status" value="1"/>
</dbReference>
<dbReference type="RefSeq" id="WP_164210473.1">
    <property type="nucleotide sequence ID" value="NZ_JAAGSC010000037.1"/>
</dbReference>
<dbReference type="GO" id="GO:0051537">
    <property type="term" value="F:2 iron, 2 sulfur cluster binding"/>
    <property type="evidence" value="ECO:0007669"/>
    <property type="project" value="UniProtKB-KW"/>
</dbReference>
<comment type="caution">
    <text evidence="6">The sequence shown here is derived from an EMBL/GenBank/DDBJ whole genome shotgun (WGS) entry which is preliminary data.</text>
</comment>
<accession>A0A845V529</accession>
<keyword evidence="1" id="KW-0001">2Fe-2S</keyword>
<keyword evidence="2" id="KW-0479">Metal-binding</keyword>
<dbReference type="SUPFAM" id="SSF50022">
    <property type="entry name" value="ISP domain"/>
    <property type="match status" value="1"/>
</dbReference>
<evidence type="ECO:0000256" key="1">
    <source>
        <dbReference type="ARBA" id="ARBA00022714"/>
    </source>
</evidence>
<gene>
    <name evidence="6" type="ORF">G3I74_04920</name>
</gene>
<sequence length="237" mass="26442">MKRRDFVKACAATAILVHHNPMLLANDRNRSHLHEPVRLVDFEGNPIRPGDLQPHVNYVFRYPYECTPCFLLDLNRPTEANVRLKTENGADYVWRGGVGPKRSIVAYAAICTHRLTHPTEHVNFIAYRQSRNPEADPAANRIVCCMEYSSYDPARGAAVTSGPAPSPLTGILLDYDEEADEIHAVGITSEDILDRFFDHFEMQLELSYGSLAKARAPVSGTATVVPLDEYTGNDMPC</sequence>
<dbReference type="InterPro" id="IPR036922">
    <property type="entry name" value="Rieske_2Fe-2S_sf"/>
</dbReference>
<feature type="domain" description="Rieske" evidence="5">
    <location>
        <begin position="71"/>
        <end position="182"/>
    </location>
</feature>
<proteinExistence type="predicted"/>
<evidence type="ECO:0000256" key="4">
    <source>
        <dbReference type="ARBA" id="ARBA00023014"/>
    </source>
</evidence>
<dbReference type="EMBL" id="JAAGSC010000037">
    <property type="protein sequence ID" value="NDY95065.1"/>
    <property type="molecule type" value="Genomic_DNA"/>
</dbReference>
<dbReference type="AlphaFoldDB" id="A0A845V529"/>
<protein>
    <recommendedName>
        <fullName evidence="5">Rieske domain-containing protein</fullName>
    </recommendedName>
</protein>